<dbReference type="InterPro" id="IPR011990">
    <property type="entry name" value="TPR-like_helical_dom_sf"/>
</dbReference>
<evidence type="ECO:0000256" key="2">
    <source>
        <dbReference type="PROSITE-ProRule" id="PRU00339"/>
    </source>
</evidence>
<dbReference type="Gene3D" id="1.25.40.10">
    <property type="entry name" value="Tetratricopeptide repeat domain"/>
    <property type="match status" value="1"/>
</dbReference>
<gene>
    <name evidence="3" type="ORF">SAMN05421762_0728</name>
</gene>
<dbReference type="SUPFAM" id="SSF52540">
    <property type="entry name" value="P-loop containing nucleoside triphosphate hydrolases"/>
    <property type="match status" value="1"/>
</dbReference>
<keyword evidence="2" id="KW-0802">TPR repeat</keyword>
<dbReference type="InterPro" id="IPR019734">
    <property type="entry name" value="TPR_rpt"/>
</dbReference>
<sequence length="465" mass="50921">MSPDDRAALLSRAAQAFQSDRLGEAEAIYTRILKSTPTNVKALVGAALCASTLRRDAARALSLLDRALQVSPRDAHVHQSRAATLNMLGDFDGAVQAARRAIDLNPAAAHAYVNLTDSMRVAPGDPLFAHGEAALKGAMSDPDRSVLHFALGKAWQDCGDHDRAFAHFCAGNDLKPAFTGLETFAAVADRQKALFTAETCTRLTGAARTTPRPIFIVGMPRSGTTLLERMLAAHPEVSTAGERPEVNHLSSRFFDQAQRPGMPPDAAIRQAMTRDALADIARAYVTQVTPCADAPAPQIIDKMPTNFWNIGLIAACFADAPILHMRRHPLDTGLSNYIANFRTGLDYSNRLDTLGGYFRIYDELMQHWTAVLPTRILDVDYEKLVQDPQGQMRRILTFCQLGWHDGCVHPEKTTGVIATASRFQARQKITTGSVHKWQRYAAHLSPLIDALGGEDWIASYEARRA</sequence>
<dbReference type="PANTHER" id="PTHR12788:SF10">
    <property type="entry name" value="PROTEIN-TYROSINE SULFOTRANSFERASE"/>
    <property type="match status" value="1"/>
</dbReference>
<reference evidence="3 4" key="1">
    <citation type="submission" date="2016-10" db="EMBL/GenBank/DDBJ databases">
        <authorList>
            <person name="de Groot N.N."/>
        </authorList>
    </citation>
    <scope>NUCLEOTIDE SEQUENCE [LARGE SCALE GENOMIC DNA]</scope>
    <source>
        <strain evidence="3 4">DSM 29619</strain>
    </source>
</reference>
<feature type="repeat" description="TPR" evidence="2">
    <location>
        <begin position="75"/>
        <end position="108"/>
    </location>
</feature>
<dbReference type="GO" id="GO:0008476">
    <property type="term" value="F:protein-tyrosine sulfotransferase activity"/>
    <property type="evidence" value="ECO:0007669"/>
    <property type="project" value="InterPro"/>
</dbReference>
<dbReference type="AlphaFoldDB" id="A0A1I1IP17"/>
<dbReference type="EMBL" id="FOLX01000001">
    <property type="protein sequence ID" value="SFC37671.1"/>
    <property type="molecule type" value="Genomic_DNA"/>
</dbReference>
<dbReference type="STRING" id="517719.SAMN05421762_0728"/>
<accession>A0A1I1IP17</accession>
<name>A0A1I1IP17_9RHOB</name>
<evidence type="ECO:0000256" key="1">
    <source>
        <dbReference type="ARBA" id="ARBA00022679"/>
    </source>
</evidence>
<keyword evidence="1" id="KW-0808">Transferase</keyword>
<dbReference type="SMART" id="SM00028">
    <property type="entry name" value="TPR"/>
    <property type="match status" value="3"/>
</dbReference>
<organism evidence="3 4">
    <name type="scientific">Pseudooceanicola nitratireducens</name>
    <dbReference type="NCBI Taxonomy" id="517719"/>
    <lineage>
        <taxon>Bacteria</taxon>
        <taxon>Pseudomonadati</taxon>
        <taxon>Pseudomonadota</taxon>
        <taxon>Alphaproteobacteria</taxon>
        <taxon>Rhodobacterales</taxon>
        <taxon>Paracoccaceae</taxon>
        <taxon>Pseudooceanicola</taxon>
    </lineage>
</organism>
<evidence type="ECO:0000313" key="4">
    <source>
        <dbReference type="Proteomes" id="UP000231644"/>
    </source>
</evidence>
<dbReference type="PROSITE" id="PS50005">
    <property type="entry name" value="TPR"/>
    <property type="match status" value="1"/>
</dbReference>
<dbReference type="InterPro" id="IPR026634">
    <property type="entry name" value="TPST-like"/>
</dbReference>
<evidence type="ECO:0000313" key="3">
    <source>
        <dbReference type="EMBL" id="SFC37671.1"/>
    </source>
</evidence>
<proteinExistence type="predicted"/>
<keyword evidence="4" id="KW-1185">Reference proteome</keyword>
<dbReference type="Gene3D" id="3.40.50.300">
    <property type="entry name" value="P-loop containing nucleotide triphosphate hydrolases"/>
    <property type="match status" value="1"/>
</dbReference>
<protein>
    <submittedName>
        <fullName evidence="3">Tetratricopeptide repeat-containing protein</fullName>
    </submittedName>
</protein>
<dbReference type="SUPFAM" id="SSF48452">
    <property type="entry name" value="TPR-like"/>
    <property type="match status" value="1"/>
</dbReference>
<dbReference type="Pfam" id="PF13469">
    <property type="entry name" value="Sulfotransfer_3"/>
    <property type="match status" value="1"/>
</dbReference>
<dbReference type="Proteomes" id="UP000231644">
    <property type="component" value="Unassembled WGS sequence"/>
</dbReference>
<dbReference type="PANTHER" id="PTHR12788">
    <property type="entry name" value="PROTEIN-TYROSINE SULFOTRANSFERASE 2"/>
    <property type="match status" value="1"/>
</dbReference>
<dbReference type="InterPro" id="IPR027417">
    <property type="entry name" value="P-loop_NTPase"/>
</dbReference>